<evidence type="ECO:0000256" key="10">
    <source>
        <dbReference type="ARBA" id="ARBA00023242"/>
    </source>
</evidence>
<dbReference type="Gene3D" id="1.10.720.30">
    <property type="entry name" value="SAP domain"/>
    <property type="match status" value="1"/>
</dbReference>
<dbReference type="InterPro" id="IPR001870">
    <property type="entry name" value="B30.2/SPRY"/>
</dbReference>
<dbReference type="PANTHER" id="PTHR12381">
    <property type="entry name" value="HETEROGENEOUS NUCLEAR RIBONUCLEOPROTEIN U FAMILY MEMBER"/>
    <property type="match status" value="1"/>
</dbReference>
<organism evidence="15 16">
    <name type="scientific">Danionella cerebrum</name>
    <dbReference type="NCBI Taxonomy" id="2873325"/>
    <lineage>
        <taxon>Eukaryota</taxon>
        <taxon>Metazoa</taxon>
        <taxon>Chordata</taxon>
        <taxon>Craniata</taxon>
        <taxon>Vertebrata</taxon>
        <taxon>Euteleostomi</taxon>
        <taxon>Actinopterygii</taxon>
        <taxon>Neopterygii</taxon>
        <taxon>Teleostei</taxon>
        <taxon>Ostariophysi</taxon>
        <taxon>Cypriniformes</taxon>
        <taxon>Danionidae</taxon>
        <taxon>Danioninae</taxon>
        <taxon>Danionella</taxon>
    </lineage>
</organism>
<keyword evidence="3" id="KW-0678">Repressor</keyword>
<dbReference type="STRING" id="623744.A0A553MSX2"/>
<evidence type="ECO:0008006" key="17">
    <source>
        <dbReference type="Google" id="ProtNLM"/>
    </source>
</evidence>
<dbReference type="GO" id="GO:0005634">
    <property type="term" value="C:nucleus"/>
    <property type="evidence" value="ECO:0007669"/>
    <property type="project" value="UniProtKB-SubCell"/>
</dbReference>
<dbReference type="Proteomes" id="UP000316079">
    <property type="component" value="Unassembled WGS sequence"/>
</dbReference>
<keyword evidence="7" id="KW-0805">Transcription regulation</keyword>
<dbReference type="InterPro" id="IPR036361">
    <property type="entry name" value="SAP_dom_sf"/>
</dbReference>
<keyword evidence="11" id="KW-0687">Ribonucleoprotein</keyword>
<dbReference type="PROSITE" id="PS50800">
    <property type="entry name" value="SAP"/>
    <property type="match status" value="1"/>
</dbReference>
<keyword evidence="2" id="KW-0488">Methylation</keyword>
<dbReference type="SMART" id="SM00513">
    <property type="entry name" value="SAP"/>
    <property type="match status" value="1"/>
</dbReference>
<dbReference type="FunFam" id="2.60.120.920:FF:000006">
    <property type="entry name" value="heterogeneous nuclear ribonucleoprotein U isoform X1"/>
    <property type="match status" value="1"/>
</dbReference>
<dbReference type="FunFam" id="1.10.720.30:FF:000004">
    <property type="entry name" value="heterogeneous nuclear ribonucleoprotein U isoform X1"/>
    <property type="match status" value="1"/>
</dbReference>
<evidence type="ECO:0000256" key="7">
    <source>
        <dbReference type="ARBA" id="ARBA00023015"/>
    </source>
</evidence>
<evidence type="ECO:0000256" key="8">
    <source>
        <dbReference type="ARBA" id="ARBA00023159"/>
    </source>
</evidence>
<dbReference type="InterPro" id="IPR003034">
    <property type="entry name" value="SAP_dom"/>
</dbReference>
<evidence type="ECO:0000256" key="2">
    <source>
        <dbReference type="ARBA" id="ARBA00022481"/>
    </source>
</evidence>
<keyword evidence="16" id="KW-1185">Reference proteome</keyword>
<evidence type="ECO:0000256" key="6">
    <source>
        <dbReference type="ARBA" id="ARBA00022843"/>
    </source>
</evidence>
<dbReference type="SUPFAM" id="SSF68906">
    <property type="entry name" value="SAP domain"/>
    <property type="match status" value="1"/>
</dbReference>
<evidence type="ECO:0000313" key="15">
    <source>
        <dbReference type="EMBL" id="TRY56283.1"/>
    </source>
</evidence>
<dbReference type="GO" id="GO:1990904">
    <property type="term" value="C:ribonucleoprotein complex"/>
    <property type="evidence" value="ECO:0007669"/>
    <property type="project" value="UniProtKB-KW"/>
</dbReference>
<evidence type="ECO:0000259" key="13">
    <source>
        <dbReference type="PROSITE" id="PS50188"/>
    </source>
</evidence>
<proteinExistence type="predicted"/>
<dbReference type="Gene3D" id="2.60.120.920">
    <property type="match status" value="1"/>
</dbReference>
<feature type="compositionally biased region" description="Acidic residues" evidence="12">
    <location>
        <begin position="132"/>
        <end position="141"/>
    </location>
</feature>
<evidence type="ECO:0000313" key="16">
    <source>
        <dbReference type="Proteomes" id="UP000316079"/>
    </source>
</evidence>
<feature type="region of interest" description="Disordered" evidence="12">
    <location>
        <begin position="40"/>
        <end position="260"/>
    </location>
</feature>
<dbReference type="Pfam" id="PF00622">
    <property type="entry name" value="SPRY"/>
    <property type="match status" value="1"/>
</dbReference>
<protein>
    <recommendedName>
        <fullName evidence="17">SAP domain-containing protein</fullName>
    </recommendedName>
</protein>
<dbReference type="PANTHER" id="PTHR12381:SF41">
    <property type="entry name" value="HETEROGENEOUS NUCLEAR RIBONUCLEOPROTEIN U-LIKE PROTEIN 1"/>
    <property type="match status" value="1"/>
</dbReference>
<dbReference type="InterPro" id="IPR035778">
    <property type="entry name" value="SPRY_hnRNP_U"/>
</dbReference>
<keyword evidence="4" id="KW-1017">Isopeptide bond</keyword>
<dbReference type="AlphaFoldDB" id="A0A553MSX2"/>
<dbReference type="CDD" id="cd12884">
    <property type="entry name" value="SPRY_hnRNP"/>
    <property type="match status" value="1"/>
</dbReference>
<feature type="compositionally biased region" description="Basic and acidic residues" evidence="12">
    <location>
        <begin position="168"/>
        <end position="178"/>
    </location>
</feature>
<comment type="caution">
    <text evidence="15">The sequence shown here is derived from an EMBL/GenBank/DDBJ whole genome shotgun (WGS) entry which is preliminary data.</text>
</comment>
<feature type="compositionally biased region" description="Basic and acidic residues" evidence="12">
    <location>
        <begin position="187"/>
        <end position="252"/>
    </location>
</feature>
<keyword evidence="10" id="KW-0539">Nucleus</keyword>
<accession>A0A553MSX2</accession>
<evidence type="ECO:0000256" key="1">
    <source>
        <dbReference type="ARBA" id="ARBA00004123"/>
    </source>
</evidence>
<dbReference type="GO" id="GO:0000380">
    <property type="term" value="P:alternative mRNA splicing, via spliceosome"/>
    <property type="evidence" value="ECO:0007669"/>
    <property type="project" value="TreeGrafter"/>
</dbReference>
<evidence type="ECO:0000256" key="9">
    <source>
        <dbReference type="ARBA" id="ARBA00023163"/>
    </source>
</evidence>
<dbReference type="SUPFAM" id="SSF49899">
    <property type="entry name" value="Concanavalin A-like lectins/glucanases"/>
    <property type="match status" value="1"/>
</dbReference>
<evidence type="ECO:0000256" key="5">
    <source>
        <dbReference type="ARBA" id="ARBA00022553"/>
    </source>
</evidence>
<sequence length="511" mass="57923">MSGLNVKKLKVNELKEELQRRGLDTRGLKADLADRLQEALDAEAVGGAPAGEQDPDFEGCEESGNGNGNDYQEDVSEQGYGEEARGDFDDGNSTDLYQGGFEESEGGNDLSTETPMSGFGEISEQKEPFSCDQEEYEEPEVTQDIQKQEVKEENEDTPSYPEPQQEQQFDKPASRHVPEGASAQRMQQEESEHRAVKSEHKTREDAPPQAERPGDWDAQVKSEDDRYSRKRSYDDSRGHSYYEHRDERRQPPAEEDEEEFDEKLVVIDTYNSDLHFKVARDRYSGYPLTIEGFAYLWAGARATYGANKGRVCFEMKINEEIPVKHLPSSEPDPHVVRVGWSLDTCSTQLGEERFSFGYGGTGKKSCDCKFEDYGEKFRESDILGCFIDFESGEEIEIAFSKNGKWLGTCYRVSKEELAGRALFPHVLVKNCAVEFNFGQREEPFFSLPEGFTFLQDLNLDDRVRGSLGPATKADCEVRCAWFSVYSAHDQICYNNSFKQMVMAIILTSYNL</sequence>
<evidence type="ECO:0000256" key="12">
    <source>
        <dbReference type="SAM" id="MobiDB-lite"/>
    </source>
</evidence>
<feature type="domain" description="B30.2/SPRY" evidence="13">
    <location>
        <begin position="245"/>
        <end position="442"/>
    </location>
</feature>
<dbReference type="EMBL" id="SRMA01027289">
    <property type="protein sequence ID" value="TRY56283.1"/>
    <property type="molecule type" value="Genomic_DNA"/>
</dbReference>
<gene>
    <name evidence="15" type="ORF">DNTS_002300</name>
</gene>
<dbReference type="PROSITE" id="PS50188">
    <property type="entry name" value="B302_SPRY"/>
    <property type="match status" value="1"/>
</dbReference>
<dbReference type="SMART" id="SM00449">
    <property type="entry name" value="SPRY"/>
    <property type="match status" value="1"/>
</dbReference>
<dbReference type="InterPro" id="IPR003877">
    <property type="entry name" value="SPRY_dom"/>
</dbReference>
<keyword evidence="5" id="KW-0597">Phosphoprotein</keyword>
<keyword evidence="6" id="KW-0832">Ubl conjugation</keyword>
<name>A0A553MSX2_9TELE</name>
<dbReference type="InterPro" id="IPR043136">
    <property type="entry name" value="B30.2/SPRY_sf"/>
</dbReference>
<dbReference type="InterPro" id="IPR013320">
    <property type="entry name" value="ConA-like_dom_sf"/>
</dbReference>
<dbReference type="Pfam" id="PF02037">
    <property type="entry name" value="SAP"/>
    <property type="match status" value="1"/>
</dbReference>
<comment type="subcellular location">
    <subcellularLocation>
        <location evidence="1">Nucleus</location>
    </subcellularLocation>
</comment>
<feature type="domain" description="SAP" evidence="14">
    <location>
        <begin position="6"/>
        <end position="40"/>
    </location>
</feature>
<dbReference type="GO" id="GO:0003723">
    <property type="term" value="F:RNA binding"/>
    <property type="evidence" value="ECO:0007669"/>
    <property type="project" value="TreeGrafter"/>
</dbReference>
<reference evidence="15 16" key="1">
    <citation type="journal article" date="2019" name="Sci. Data">
        <title>Hybrid genome assembly and annotation of Danionella translucida.</title>
        <authorList>
            <person name="Kadobianskyi M."/>
            <person name="Schulze L."/>
            <person name="Schuelke M."/>
            <person name="Judkewitz B."/>
        </authorList>
    </citation>
    <scope>NUCLEOTIDE SEQUENCE [LARGE SCALE GENOMIC DNA]</scope>
    <source>
        <strain evidence="15 16">Bolton</strain>
    </source>
</reference>
<evidence type="ECO:0000256" key="3">
    <source>
        <dbReference type="ARBA" id="ARBA00022491"/>
    </source>
</evidence>
<evidence type="ECO:0000256" key="4">
    <source>
        <dbReference type="ARBA" id="ARBA00022499"/>
    </source>
</evidence>
<evidence type="ECO:0000256" key="11">
    <source>
        <dbReference type="ARBA" id="ARBA00023274"/>
    </source>
</evidence>
<dbReference type="OrthoDB" id="445357at2759"/>
<evidence type="ECO:0000259" key="14">
    <source>
        <dbReference type="PROSITE" id="PS50800"/>
    </source>
</evidence>
<keyword evidence="9" id="KW-0804">Transcription</keyword>
<keyword evidence="8" id="KW-0010">Activator</keyword>